<dbReference type="InterPro" id="IPR013762">
    <property type="entry name" value="Integrase-like_cat_sf"/>
</dbReference>
<evidence type="ECO:0000259" key="6">
    <source>
        <dbReference type="PROSITE" id="PS51898"/>
    </source>
</evidence>
<dbReference type="SUPFAM" id="SSF56349">
    <property type="entry name" value="DNA breaking-rejoining enzymes"/>
    <property type="match status" value="1"/>
</dbReference>
<dbReference type="InterPro" id="IPR010998">
    <property type="entry name" value="Integrase_recombinase_N"/>
</dbReference>
<dbReference type="PANTHER" id="PTHR30629:SF2">
    <property type="entry name" value="PROPHAGE INTEGRASE INTS-RELATED"/>
    <property type="match status" value="1"/>
</dbReference>
<evidence type="ECO:0000256" key="2">
    <source>
        <dbReference type="ARBA" id="ARBA00022908"/>
    </source>
</evidence>
<gene>
    <name evidence="7" type="ORF">ISO4_01286</name>
</gene>
<accession>A0ABS0AF30</accession>
<dbReference type="Gene3D" id="3.30.160.390">
    <property type="entry name" value="Integrase, DNA-binding domain"/>
    <property type="match status" value="1"/>
</dbReference>
<organism evidence="7 8">
    <name type="scientific">Alloalcanivorax venustensis ISO4</name>
    <dbReference type="NCBI Taxonomy" id="1177184"/>
    <lineage>
        <taxon>Bacteria</taxon>
        <taxon>Pseudomonadati</taxon>
        <taxon>Pseudomonadota</taxon>
        <taxon>Gammaproteobacteria</taxon>
        <taxon>Oceanospirillales</taxon>
        <taxon>Alcanivoracaceae</taxon>
        <taxon>Alloalcanivorax</taxon>
    </lineage>
</organism>
<dbReference type="InterPro" id="IPR002104">
    <property type="entry name" value="Integrase_catalytic"/>
</dbReference>
<dbReference type="InterPro" id="IPR050808">
    <property type="entry name" value="Phage_Integrase"/>
</dbReference>
<proteinExistence type="inferred from homology"/>
<evidence type="ECO:0000313" key="8">
    <source>
        <dbReference type="Proteomes" id="UP000644441"/>
    </source>
</evidence>
<sequence>MNKGIHKLTDKEARNATTEGARQRKLADGGGLTLVVRPTSKAWWLRYRFHGKERTLTLGSYPRTSLKEARAARDEALKLLDQGIDPVDYRRMEQRRRQTETADTFQSIALEWYETIHKHEVGATTHPKNLRRMEMHLFPYIGRMPIRDITPPDALSTLRRIEQKGHVDNAHRLKTIIGQVFRYAVGIGKAERDITVDLRGLLRSPSVKHYAAITDPDQLGDLLRVLWGYEGTPTVSAALKLAPLFFLRPGDLRQMQWDQIDWQKAQWSAQRTKNSDPLIVPLADQAIEILRELEPINGRSPYVFPSARSRARPMSENAVTAALINLGYKDTMTGHGFRATARTLLEEELRFPVAIIEMQMAHRVRDVHGRAYNRTQWLDERRKMMQTWADYLEGLRNVRS</sequence>
<dbReference type="InterPro" id="IPR025166">
    <property type="entry name" value="Integrase_DNA_bind_dom"/>
</dbReference>
<keyword evidence="4" id="KW-0233">DNA recombination</keyword>
<dbReference type="RefSeq" id="WP_194855593.1">
    <property type="nucleotide sequence ID" value="NZ_ARXR01000007.1"/>
</dbReference>
<keyword evidence="8" id="KW-1185">Reference proteome</keyword>
<evidence type="ECO:0000256" key="1">
    <source>
        <dbReference type="ARBA" id="ARBA00008857"/>
    </source>
</evidence>
<dbReference type="Gene3D" id="1.10.150.130">
    <property type="match status" value="1"/>
</dbReference>
<name>A0ABS0AF30_9GAMM</name>
<feature type="domain" description="Tyr recombinase" evidence="6">
    <location>
        <begin position="209"/>
        <end position="385"/>
    </location>
</feature>
<keyword evidence="2" id="KW-0229">DNA integration</keyword>
<keyword evidence="3" id="KW-0238">DNA-binding</keyword>
<dbReference type="PROSITE" id="PS51898">
    <property type="entry name" value="TYR_RECOMBINASE"/>
    <property type="match status" value="1"/>
</dbReference>
<evidence type="ECO:0000256" key="3">
    <source>
        <dbReference type="ARBA" id="ARBA00023125"/>
    </source>
</evidence>
<dbReference type="InterPro" id="IPR053876">
    <property type="entry name" value="Phage_int_M"/>
</dbReference>
<dbReference type="Pfam" id="PF00589">
    <property type="entry name" value="Phage_integrase"/>
    <property type="match status" value="1"/>
</dbReference>
<evidence type="ECO:0000256" key="4">
    <source>
        <dbReference type="ARBA" id="ARBA00023172"/>
    </source>
</evidence>
<evidence type="ECO:0000313" key="7">
    <source>
        <dbReference type="EMBL" id="MBF5052684.1"/>
    </source>
</evidence>
<feature type="region of interest" description="Disordered" evidence="5">
    <location>
        <begin position="1"/>
        <end position="25"/>
    </location>
</feature>
<dbReference type="InterPro" id="IPR038488">
    <property type="entry name" value="Integrase_DNA-bd_sf"/>
</dbReference>
<protein>
    <submittedName>
        <fullName evidence="7">Phage integrase family protein</fullName>
    </submittedName>
</protein>
<reference evidence="7 8" key="1">
    <citation type="submission" date="2012-09" db="EMBL/GenBank/DDBJ databases">
        <title>Genome Sequence of alkane-degrading Bacterium Alcanivorax venustensis ISO4.</title>
        <authorList>
            <person name="Lai Q."/>
            <person name="Shao Z."/>
        </authorList>
    </citation>
    <scope>NUCLEOTIDE SEQUENCE [LARGE SCALE GENOMIC DNA]</scope>
    <source>
        <strain evidence="7 8">ISO4</strain>
    </source>
</reference>
<dbReference type="CDD" id="cd00801">
    <property type="entry name" value="INT_P4_C"/>
    <property type="match status" value="1"/>
</dbReference>
<dbReference type="InterPro" id="IPR011010">
    <property type="entry name" value="DNA_brk_join_enz"/>
</dbReference>
<dbReference type="Pfam" id="PF13356">
    <property type="entry name" value="Arm-DNA-bind_3"/>
    <property type="match status" value="1"/>
</dbReference>
<comment type="caution">
    <text evidence="7">The sequence shown here is derived from an EMBL/GenBank/DDBJ whole genome shotgun (WGS) entry which is preliminary data.</text>
</comment>
<comment type="similarity">
    <text evidence="1">Belongs to the 'phage' integrase family.</text>
</comment>
<dbReference type="PANTHER" id="PTHR30629">
    <property type="entry name" value="PROPHAGE INTEGRASE"/>
    <property type="match status" value="1"/>
</dbReference>
<dbReference type="Gene3D" id="1.10.443.10">
    <property type="entry name" value="Intergrase catalytic core"/>
    <property type="match status" value="1"/>
</dbReference>
<dbReference type="Proteomes" id="UP000644441">
    <property type="component" value="Unassembled WGS sequence"/>
</dbReference>
<dbReference type="Pfam" id="PF22022">
    <property type="entry name" value="Phage_int_M"/>
    <property type="match status" value="1"/>
</dbReference>
<evidence type="ECO:0000256" key="5">
    <source>
        <dbReference type="SAM" id="MobiDB-lite"/>
    </source>
</evidence>
<dbReference type="EMBL" id="ARXR01000007">
    <property type="protein sequence ID" value="MBF5052684.1"/>
    <property type="molecule type" value="Genomic_DNA"/>
</dbReference>